<evidence type="ECO:0000313" key="1">
    <source>
        <dbReference type="EMBL" id="KTB28686.1"/>
    </source>
</evidence>
<sequence>MNKRNGADTFADKNSPNNAFVSVSKVVKLRGKPPTIESTIIESNGKGVTYASPEVWTTLGIGGLSTFGDDTPSAPGSPSLHLAAKLGRRMLFPNEFDILPSVLRIADLNDEESTGVDLILGYRSWRDSNNKRRAVLFYRADVRVDFDHVRDQLLDFLSSLFVMNSQPGTWGRRAWLISQSDADRANALAKEAAKAFSEESGPPTCQAADGSHTILVVKTGEKLADTHTLKQDITPSFSANLITIIVYSTKILHEETVTMHG</sequence>
<name>A0A0W0EX69_MONRR</name>
<proteinExistence type="predicted"/>
<evidence type="ECO:0000313" key="2">
    <source>
        <dbReference type="Proteomes" id="UP000054988"/>
    </source>
</evidence>
<dbReference type="AlphaFoldDB" id="A0A0W0EX69"/>
<dbReference type="EMBL" id="LATX01002467">
    <property type="protein sequence ID" value="KTB28686.1"/>
    <property type="molecule type" value="Genomic_DNA"/>
</dbReference>
<accession>A0A0W0EX69</accession>
<comment type="caution">
    <text evidence="1">The sequence shown here is derived from an EMBL/GenBank/DDBJ whole genome shotgun (WGS) entry which is preliminary data.</text>
</comment>
<protein>
    <submittedName>
        <fullName evidence="1">Uncharacterized protein</fullName>
    </submittedName>
</protein>
<dbReference type="Proteomes" id="UP000054988">
    <property type="component" value="Unassembled WGS sequence"/>
</dbReference>
<organism evidence="1 2">
    <name type="scientific">Moniliophthora roreri</name>
    <name type="common">Frosty pod rot fungus</name>
    <name type="synonym">Monilia roreri</name>
    <dbReference type="NCBI Taxonomy" id="221103"/>
    <lineage>
        <taxon>Eukaryota</taxon>
        <taxon>Fungi</taxon>
        <taxon>Dikarya</taxon>
        <taxon>Basidiomycota</taxon>
        <taxon>Agaricomycotina</taxon>
        <taxon>Agaricomycetes</taxon>
        <taxon>Agaricomycetidae</taxon>
        <taxon>Agaricales</taxon>
        <taxon>Marasmiineae</taxon>
        <taxon>Marasmiaceae</taxon>
        <taxon>Moniliophthora</taxon>
    </lineage>
</organism>
<reference evidence="1 2" key="1">
    <citation type="submission" date="2015-12" db="EMBL/GenBank/DDBJ databases">
        <title>Draft genome sequence of Moniliophthora roreri, the causal agent of frosty pod rot of cacao.</title>
        <authorList>
            <person name="Aime M.C."/>
            <person name="Diaz-Valderrama J.R."/>
            <person name="Kijpornyongpan T."/>
            <person name="Phillips-Mora W."/>
        </authorList>
    </citation>
    <scope>NUCLEOTIDE SEQUENCE [LARGE SCALE GENOMIC DNA]</scope>
    <source>
        <strain evidence="1 2">MCA 2952</strain>
    </source>
</reference>
<gene>
    <name evidence="1" type="ORF">WG66_18691</name>
</gene>